<sequence length="112" mass="12605">MGIQWIQYGPKLGTNLLRARLVKPTETKRHPDSERTRLMGCFKQDSVIICRIPLLGTSARAGPRCILGGQGRTCKLLSGPEVERPSRERARNPRRWPSMHTMLRACLAAKPT</sequence>
<dbReference type="EMBL" id="JACVVK020000048">
    <property type="protein sequence ID" value="KAK7498749.1"/>
    <property type="molecule type" value="Genomic_DNA"/>
</dbReference>
<evidence type="ECO:0000313" key="1">
    <source>
        <dbReference type="EMBL" id="KAK7498749.1"/>
    </source>
</evidence>
<evidence type="ECO:0000313" key="2">
    <source>
        <dbReference type="Proteomes" id="UP001519460"/>
    </source>
</evidence>
<organism evidence="1 2">
    <name type="scientific">Batillaria attramentaria</name>
    <dbReference type="NCBI Taxonomy" id="370345"/>
    <lineage>
        <taxon>Eukaryota</taxon>
        <taxon>Metazoa</taxon>
        <taxon>Spiralia</taxon>
        <taxon>Lophotrochozoa</taxon>
        <taxon>Mollusca</taxon>
        <taxon>Gastropoda</taxon>
        <taxon>Caenogastropoda</taxon>
        <taxon>Sorbeoconcha</taxon>
        <taxon>Cerithioidea</taxon>
        <taxon>Batillariidae</taxon>
        <taxon>Batillaria</taxon>
    </lineage>
</organism>
<reference evidence="1 2" key="1">
    <citation type="journal article" date="2023" name="Sci. Data">
        <title>Genome assembly of the Korean intertidal mud-creeper Batillaria attramentaria.</title>
        <authorList>
            <person name="Patra A.K."/>
            <person name="Ho P.T."/>
            <person name="Jun S."/>
            <person name="Lee S.J."/>
            <person name="Kim Y."/>
            <person name="Won Y.J."/>
        </authorList>
    </citation>
    <scope>NUCLEOTIDE SEQUENCE [LARGE SCALE GENOMIC DNA]</scope>
    <source>
        <strain evidence="1">Wonlab-2016</strain>
    </source>
</reference>
<keyword evidence="2" id="KW-1185">Reference proteome</keyword>
<dbReference type="AlphaFoldDB" id="A0ABD0LGN4"/>
<protein>
    <submittedName>
        <fullName evidence="1">Uncharacterized protein</fullName>
    </submittedName>
</protein>
<proteinExistence type="predicted"/>
<comment type="caution">
    <text evidence="1">The sequence shown here is derived from an EMBL/GenBank/DDBJ whole genome shotgun (WGS) entry which is preliminary data.</text>
</comment>
<name>A0ABD0LGN4_9CAEN</name>
<accession>A0ABD0LGN4</accession>
<gene>
    <name evidence="1" type="ORF">BaRGS_00009841</name>
</gene>
<dbReference type="Proteomes" id="UP001519460">
    <property type="component" value="Unassembled WGS sequence"/>
</dbReference>